<feature type="domain" description="Multidrug resistance protein MdtA-like barrel-sandwich hybrid" evidence="5">
    <location>
        <begin position="65"/>
        <end position="195"/>
    </location>
</feature>
<comment type="caution">
    <text evidence="6">The sequence shown here is derived from an EMBL/GenBank/DDBJ whole genome shotgun (WGS) entry which is preliminary data.</text>
</comment>
<feature type="signal peptide" evidence="3">
    <location>
        <begin position="1"/>
        <end position="28"/>
    </location>
</feature>
<feature type="domain" description="Multidrug resistance protein MdtA-like alpha-helical hairpin" evidence="4">
    <location>
        <begin position="105"/>
        <end position="174"/>
    </location>
</feature>
<evidence type="ECO:0000259" key="5">
    <source>
        <dbReference type="Pfam" id="PF25917"/>
    </source>
</evidence>
<dbReference type="Gene3D" id="1.10.287.470">
    <property type="entry name" value="Helix hairpin bin"/>
    <property type="match status" value="1"/>
</dbReference>
<dbReference type="SUPFAM" id="SSF111369">
    <property type="entry name" value="HlyD-like secretion proteins"/>
    <property type="match status" value="1"/>
</dbReference>
<dbReference type="Proteomes" id="UP000016842">
    <property type="component" value="Unassembled WGS sequence"/>
</dbReference>
<dbReference type="Pfam" id="PF25917">
    <property type="entry name" value="BSH_RND"/>
    <property type="match status" value="1"/>
</dbReference>
<dbReference type="NCBIfam" id="TIGR01730">
    <property type="entry name" value="RND_mfp"/>
    <property type="match status" value="1"/>
</dbReference>
<dbReference type="AlphaFoldDB" id="U4VBV9"/>
<dbReference type="GO" id="GO:0005886">
    <property type="term" value="C:plasma membrane"/>
    <property type="evidence" value="ECO:0007669"/>
    <property type="project" value="TreeGrafter"/>
</dbReference>
<evidence type="ECO:0000259" key="4">
    <source>
        <dbReference type="Pfam" id="PF25876"/>
    </source>
</evidence>
<comment type="similarity">
    <text evidence="1">Belongs to the membrane fusion protein (MFP) (TC 8.A.1) family.</text>
</comment>
<evidence type="ECO:0000313" key="7">
    <source>
        <dbReference type="Proteomes" id="UP000016842"/>
    </source>
</evidence>
<dbReference type="PATRIC" id="fig|1337887.3.peg.1635"/>
<accession>U4VBV9</accession>
<feature type="coiled-coil region" evidence="2">
    <location>
        <begin position="105"/>
        <end position="170"/>
    </location>
</feature>
<evidence type="ECO:0000256" key="2">
    <source>
        <dbReference type="SAM" id="Coils"/>
    </source>
</evidence>
<dbReference type="PANTHER" id="PTHR30158">
    <property type="entry name" value="ACRA/E-RELATED COMPONENT OF DRUG EFFLUX TRANSPORTER"/>
    <property type="match status" value="1"/>
</dbReference>
<evidence type="ECO:0000313" key="6">
    <source>
        <dbReference type="EMBL" id="ERM02513.1"/>
    </source>
</evidence>
<dbReference type="EMBL" id="ASXJ01000081">
    <property type="protein sequence ID" value="ERM02513.1"/>
    <property type="molecule type" value="Genomic_DNA"/>
</dbReference>
<sequence length="209" mass="22051">MKKSLVRRSVTAALVTMLWTLPVLPGLAQQPPAGGGAPPVVVRKVELAPATAPFRFNGQVEAIEAVDIQARITGFLKEKAFEQGSAVKAGDLLFEIEPDQMQAAVMSAEAQVARAEAAQNAARQTLARTRTLANRNTVSQAALDDAQAAFDIATADVRNAEAALNNARLNLSYTQVRSPIDGTIGRSLFTVGNLARPEHGGVACTHRAA</sequence>
<keyword evidence="3" id="KW-0732">Signal</keyword>
<dbReference type="Pfam" id="PF25876">
    <property type="entry name" value="HH_MFP_RND"/>
    <property type="match status" value="1"/>
</dbReference>
<protein>
    <submittedName>
        <fullName evidence="6">Uncharacterized protein</fullName>
    </submittedName>
</protein>
<dbReference type="Gene3D" id="2.40.50.100">
    <property type="match status" value="1"/>
</dbReference>
<dbReference type="InterPro" id="IPR006143">
    <property type="entry name" value="RND_pump_MFP"/>
</dbReference>
<dbReference type="InterPro" id="IPR058624">
    <property type="entry name" value="MdtA-like_HH"/>
</dbReference>
<dbReference type="GO" id="GO:0046677">
    <property type="term" value="P:response to antibiotic"/>
    <property type="evidence" value="ECO:0007669"/>
    <property type="project" value="TreeGrafter"/>
</dbReference>
<gene>
    <name evidence="6" type="ORF">Q644_16250</name>
</gene>
<evidence type="ECO:0000256" key="1">
    <source>
        <dbReference type="ARBA" id="ARBA00009477"/>
    </source>
</evidence>
<feature type="chain" id="PRO_5004657153" evidence="3">
    <location>
        <begin position="29"/>
        <end position="209"/>
    </location>
</feature>
<proteinExistence type="inferred from homology"/>
<evidence type="ECO:0000256" key="3">
    <source>
        <dbReference type="SAM" id="SignalP"/>
    </source>
</evidence>
<dbReference type="InterPro" id="IPR058625">
    <property type="entry name" value="MdtA-like_BSH"/>
</dbReference>
<name>U4VBV9_9HYPH</name>
<keyword evidence="2" id="KW-0175">Coiled coil</keyword>
<reference evidence="6 7" key="1">
    <citation type="journal article" date="2014" name="FEMS Microbiol. Lett.">
        <title>Genome sequencing analysis reveals virulence-related gene content of Ochrobactrum intermedium strain 229E, a urease-positive strain isolated from the human gastric niche.</title>
        <authorList>
            <person name="Kulkarni G.J."/>
            <person name="Shetty S."/>
            <person name="Dharne M.S."/>
            <person name="Shouche Y.S."/>
        </authorList>
    </citation>
    <scope>NUCLEOTIDE SEQUENCE [LARGE SCALE GENOMIC DNA]</scope>
    <source>
        <strain evidence="6 7">229E</strain>
    </source>
</reference>
<organism evidence="6 7">
    <name type="scientific">Brucella intermedia 229E</name>
    <dbReference type="NCBI Taxonomy" id="1337887"/>
    <lineage>
        <taxon>Bacteria</taxon>
        <taxon>Pseudomonadati</taxon>
        <taxon>Pseudomonadota</taxon>
        <taxon>Alphaproteobacteria</taxon>
        <taxon>Hyphomicrobiales</taxon>
        <taxon>Brucellaceae</taxon>
        <taxon>Brucella/Ochrobactrum group</taxon>
        <taxon>Brucella</taxon>
    </lineage>
</organism>
<dbReference type="GO" id="GO:0022857">
    <property type="term" value="F:transmembrane transporter activity"/>
    <property type="evidence" value="ECO:0007669"/>
    <property type="project" value="InterPro"/>
</dbReference>